<dbReference type="PANTHER" id="PTHR30055">
    <property type="entry name" value="HTH-TYPE TRANSCRIPTIONAL REGULATOR RUTR"/>
    <property type="match status" value="1"/>
</dbReference>
<sequence length="248" mass="26077">MTSDAPASAASPAAVSGSGGGVGRVAGAGGVVSSARPGAGASGAVSSARPGAGAGLRERKKAKTRAAIREAAMDLFNSQGYAATTVEQIAEAAEVSPSTFFRYFPTKEDVVLIDDYDPLIVEAIRAQPPELPVVDALLLGMREVFEHLTEEEWASERRRQELFRSVPELLARQMQATVSAIDLLTGVIAERMGVPRDNTGARALAGAFVGVALTFLPPGRPGHFDSHDFDRIRSAMIGLRTHLDPLTP</sequence>
<evidence type="ECO:0000313" key="7">
    <source>
        <dbReference type="EMBL" id="MBM2621447.1"/>
    </source>
</evidence>
<evidence type="ECO:0000256" key="1">
    <source>
        <dbReference type="ARBA" id="ARBA00023015"/>
    </source>
</evidence>
<dbReference type="InterPro" id="IPR041347">
    <property type="entry name" value="MftR_C"/>
</dbReference>
<feature type="region of interest" description="Disordered" evidence="5">
    <location>
        <begin position="36"/>
        <end position="60"/>
    </location>
</feature>
<organism evidence="7 8">
    <name type="scientific">Paractinoplanes ovalisporus</name>
    <dbReference type="NCBI Taxonomy" id="2810368"/>
    <lineage>
        <taxon>Bacteria</taxon>
        <taxon>Bacillati</taxon>
        <taxon>Actinomycetota</taxon>
        <taxon>Actinomycetes</taxon>
        <taxon>Micromonosporales</taxon>
        <taxon>Micromonosporaceae</taxon>
        <taxon>Paractinoplanes</taxon>
    </lineage>
</organism>
<dbReference type="Gene3D" id="1.10.10.60">
    <property type="entry name" value="Homeodomain-like"/>
    <property type="match status" value="1"/>
</dbReference>
<reference evidence="7 8" key="1">
    <citation type="submission" date="2021-01" db="EMBL/GenBank/DDBJ databases">
        <title>Actinoplanes sp. nov. LDG1-06 isolated from lichen.</title>
        <authorList>
            <person name="Saeng-In P."/>
            <person name="Phongsopitanun W."/>
            <person name="Kanchanasin P."/>
            <person name="Yuki M."/>
            <person name="Kudo T."/>
            <person name="Ohkuma M."/>
            <person name="Tanasupawat S."/>
        </authorList>
    </citation>
    <scope>NUCLEOTIDE SEQUENCE [LARGE SCALE GENOMIC DNA]</scope>
    <source>
        <strain evidence="7 8">LDG1-06</strain>
    </source>
</reference>
<feature type="compositionally biased region" description="Low complexity" evidence="5">
    <location>
        <begin position="36"/>
        <end position="51"/>
    </location>
</feature>
<dbReference type="Gene3D" id="1.10.357.10">
    <property type="entry name" value="Tetracycline Repressor, domain 2"/>
    <property type="match status" value="1"/>
</dbReference>
<keyword evidence="1" id="KW-0805">Transcription regulation</keyword>
<feature type="region of interest" description="Disordered" evidence="5">
    <location>
        <begin position="1"/>
        <end position="20"/>
    </location>
</feature>
<feature type="compositionally biased region" description="Low complexity" evidence="5">
    <location>
        <begin position="1"/>
        <end position="16"/>
    </location>
</feature>
<name>A0ABS2ANK7_9ACTN</name>
<dbReference type="InterPro" id="IPR009057">
    <property type="entry name" value="Homeodomain-like_sf"/>
</dbReference>
<keyword evidence="3" id="KW-0804">Transcription</keyword>
<dbReference type="Pfam" id="PF00440">
    <property type="entry name" value="TetR_N"/>
    <property type="match status" value="1"/>
</dbReference>
<dbReference type="InterPro" id="IPR050109">
    <property type="entry name" value="HTH-type_TetR-like_transc_reg"/>
</dbReference>
<evidence type="ECO:0000259" key="6">
    <source>
        <dbReference type="PROSITE" id="PS50977"/>
    </source>
</evidence>
<dbReference type="PROSITE" id="PS50977">
    <property type="entry name" value="HTH_TETR_2"/>
    <property type="match status" value="1"/>
</dbReference>
<evidence type="ECO:0000256" key="3">
    <source>
        <dbReference type="ARBA" id="ARBA00023163"/>
    </source>
</evidence>
<dbReference type="RefSeq" id="WP_203381416.1">
    <property type="nucleotide sequence ID" value="NZ_JAENHP010000019.1"/>
</dbReference>
<dbReference type="PRINTS" id="PR00455">
    <property type="entry name" value="HTHTETR"/>
</dbReference>
<dbReference type="EMBL" id="JAENHP010000019">
    <property type="protein sequence ID" value="MBM2621447.1"/>
    <property type="molecule type" value="Genomic_DNA"/>
</dbReference>
<feature type="DNA-binding region" description="H-T-H motif" evidence="4">
    <location>
        <begin position="85"/>
        <end position="104"/>
    </location>
</feature>
<dbReference type="SUPFAM" id="SSF46689">
    <property type="entry name" value="Homeodomain-like"/>
    <property type="match status" value="1"/>
</dbReference>
<dbReference type="Proteomes" id="UP000632138">
    <property type="component" value="Unassembled WGS sequence"/>
</dbReference>
<evidence type="ECO:0000256" key="5">
    <source>
        <dbReference type="SAM" id="MobiDB-lite"/>
    </source>
</evidence>
<evidence type="ECO:0000313" key="8">
    <source>
        <dbReference type="Proteomes" id="UP000632138"/>
    </source>
</evidence>
<dbReference type="InterPro" id="IPR001647">
    <property type="entry name" value="HTH_TetR"/>
</dbReference>
<evidence type="ECO:0000256" key="2">
    <source>
        <dbReference type="ARBA" id="ARBA00023125"/>
    </source>
</evidence>
<accession>A0ABS2ANK7</accession>
<comment type="caution">
    <text evidence="7">The sequence shown here is derived from an EMBL/GenBank/DDBJ whole genome shotgun (WGS) entry which is preliminary data.</text>
</comment>
<gene>
    <name evidence="7" type="ORF">JIG36_38685</name>
</gene>
<keyword evidence="2 4" id="KW-0238">DNA-binding</keyword>
<proteinExistence type="predicted"/>
<protein>
    <submittedName>
        <fullName evidence="7">TetR family transcriptional regulator</fullName>
    </submittedName>
</protein>
<dbReference type="Pfam" id="PF17754">
    <property type="entry name" value="TetR_C_14"/>
    <property type="match status" value="1"/>
</dbReference>
<feature type="domain" description="HTH tetR-type" evidence="6">
    <location>
        <begin position="62"/>
        <end position="122"/>
    </location>
</feature>
<evidence type="ECO:0000256" key="4">
    <source>
        <dbReference type="PROSITE-ProRule" id="PRU00335"/>
    </source>
</evidence>
<dbReference type="PANTHER" id="PTHR30055:SF234">
    <property type="entry name" value="HTH-TYPE TRANSCRIPTIONAL REGULATOR BETI"/>
    <property type="match status" value="1"/>
</dbReference>
<keyword evidence="8" id="KW-1185">Reference proteome</keyword>